<evidence type="ECO:0000256" key="3">
    <source>
        <dbReference type="ARBA" id="ARBA00023159"/>
    </source>
</evidence>
<keyword evidence="5 6" id="KW-0539">Nucleus</keyword>
<reference evidence="8 9" key="1">
    <citation type="journal article" date="2019" name="Sci. Rep.">
        <title>Nanopore sequencing improves the draft genome of the human pathogenic amoeba Naegleria fowleri.</title>
        <authorList>
            <person name="Liechti N."/>
            <person name="Schurch N."/>
            <person name="Bruggmann R."/>
            <person name="Wittwer M."/>
        </authorList>
    </citation>
    <scope>NUCLEOTIDE SEQUENCE [LARGE SCALE GENOMIC DNA]</scope>
    <source>
        <strain evidence="8 9">ATCC 30894</strain>
    </source>
</reference>
<dbReference type="OMA" id="CLEFEKM"/>
<dbReference type="PANTHER" id="PTHR13381:SF0">
    <property type="entry name" value="MEDIATOR OF RNA POLYMERASE II TRANSCRIPTION SUBUNIT 21"/>
    <property type="match status" value="1"/>
</dbReference>
<dbReference type="VEuPathDB" id="AmoebaDB:FDP41_006547"/>
<evidence type="ECO:0000256" key="4">
    <source>
        <dbReference type="ARBA" id="ARBA00023163"/>
    </source>
</evidence>
<dbReference type="GO" id="GO:0003712">
    <property type="term" value="F:transcription coregulator activity"/>
    <property type="evidence" value="ECO:0007669"/>
    <property type="project" value="TreeGrafter"/>
</dbReference>
<evidence type="ECO:0000313" key="9">
    <source>
        <dbReference type="Proteomes" id="UP000444721"/>
    </source>
</evidence>
<proteinExistence type="inferred from homology"/>
<keyword evidence="3 6" id="KW-0010">Activator</keyword>
<dbReference type="PANTHER" id="PTHR13381">
    <property type="entry name" value="RNA POLYMERASE II HOLOENZYME COMPONENT SRB7"/>
    <property type="match status" value="1"/>
</dbReference>
<evidence type="ECO:0000256" key="6">
    <source>
        <dbReference type="RuleBase" id="RU366036"/>
    </source>
</evidence>
<dbReference type="GO" id="GO:0016592">
    <property type="term" value="C:mediator complex"/>
    <property type="evidence" value="ECO:0007669"/>
    <property type="project" value="UniProtKB-UniRule"/>
</dbReference>
<protein>
    <recommendedName>
        <fullName evidence="6">Mediator of RNA polymerase II transcription subunit 21</fullName>
    </recommendedName>
</protein>
<dbReference type="InterPro" id="IPR037212">
    <property type="entry name" value="Med7/Med21-like"/>
</dbReference>
<dbReference type="SUPFAM" id="SSF140718">
    <property type="entry name" value="Mediator hinge subcomplex-like"/>
    <property type="match status" value="1"/>
</dbReference>
<keyword evidence="4 6" id="KW-0804">Transcription</keyword>
<comment type="caution">
    <text evidence="8">The sequence shown here is derived from an EMBL/GenBank/DDBJ whole genome shotgun (WGS) entry which is preliminary data.</text>
</comment>
<feature type="region of interest" description="Disordered" evidence="7">
    <location>
        <begin position="141"/>
        <end position="161"/>
    </location>
</feature>
<dbReference type="InterPro" id="IPR021384">
    <property type="entry name" value="Mediator_Med21"/>
</dbReference>
<keyword evidence="2 6" id="KW-0805">Transcription regulation</keyword>
<evidence type="ECO:0000256" key="2">
    <source>
        <dbReference type="ARBA" id="ARBA00023015"/>
    </source>
</evidence>
<dbReference type="Proteomes" id="UP000444721">
    <property type="component" value="Unassembled WGS sequence"/>
</dbReference>
<keyword evidence="9" id="KW-1185">Reference proteome</keyword>
<dbReference type="GeneID" id="68113765"/>
<dbReference type="VEuPathDB" id="AmoebaDB:NfTy_089120"/>
<comment type="subunit">
    <text evidence="6">Component of the Mediator complex.</text>
</comment>
<dbReference type="Pfam" id="PF11221">
    <property type="entry name" value="Med21"/>
    <property type="match status" value="1"/>
</dbReference>
<accession>A0A6A5BLS8</accession>
<dbReference type="EMBL" id="VFQX01000052">
    <property type="protein sequence ID" value="KAF0974515.1"/>
    <property type="molecule type" value="Genomic_DNA"/>
</dbReference>
<organism evidence="8 9">
    <name type="scientific">Naegleria fowleri</name>
    <name type="common">Brain eating amoeba</name>
    <dbReference type="NCBI Taxonomy" id="5763"/>
    <lineage>
        <taxon>Eukaryota</taxon>
        <taxon>Discoba</taxon>
        <taxon>Heterolobosea</taxon>
        <taxon>Tetramitia</taxon>
        <taxon>Eutetramitia</taxon>
        <taxon>Vahlkampfiidae</taxon>
        <taxon>Naegleria</taxon>
    </lineage>
</organism>
<evidence type="ECO:0000313" key="8">
    <source>
        <dbReference type="EMBL" id="KAF0974515.1"/>
    </source>
</evidence>
<gene>
    <name evidence="8" type="ORF">FDP41_006547</name>
</gene>
<sequence>MGDKITHLQDKLCQISRVMVDALGVLQRDAPPAITDYQIMNNIPMVSDTSKAVWTPEQLKKEASTAGENLVAACLEFEKMLDELPTLIRSQDDQMNRLKDYQTQNEIQTQILKQRIELAENYLQSVSHSIEDVTNNRLKVRHPSRSSNLNKSSQLDVMDQQ</sequence>
<dbReference type="AlphaFoldDB" id="A0A6A5BLS8"/>
<comment type="function">
    <text evidence="6">Component of the Mediator complex, a coactivator involved in the regulated transcription of nearly all RNA polymerase II-dependent genes. Mediator functions as a bridge to convey information from gene-specific regulatory proteins to the basal RNA polymerase II transcription machinery. Mediator is recruited to promoters by direct interactions with regulatory proteins and serves as a scaffold for the assembly of a functional preinitiation complex with RNA polymerase II and the general transcription factors.</text>
</comment>
<dbReference type="Gene3D" id="6.10.280.10">
    <property type="entry name" value="Mediator complex, subunit Med21"/>
    <property type="match status" value="1"/>
</dbReference>
<feature type="compositionally biased region" description="Polar residues" evidence="7">
    <location>
        <begin position="145"/>
        <end position="161"/>
    </location>
</feature>
<evidence type="ECO:0000256" key="7">
    <source>
        <dbReference type="SAM" id="MobiDB-lite"/>
    </source>
</evidence>
<dbReference type="OrthoDB" id="526653at2759"/>
<dbReference type="RefSeq" id="XP_044559228.1">
    <property type="nucleotide sequence ID" value="XM_044710194.1"/>
</dbReference>
<name>A0A6A5BLS8_NAEFO</name>
<evidence type="ECO:0000256" key="5">
    <source>
        <dbReference type="ARBA" id="ARBA00023242"/>
    </source>
</evidence>
<comment type="similarity">
    <text evidence="6">Belongs to the Mediator complex subunit 21 family.</text>
</comment>
<dbReference type="GO" id="GO:0006357">
    <property type="term" value="P:regulation of transcription by RNA polymerase II"/>
    <property type="evidence" value="ECO:0007669"/>
    <property type="project" value="TreeGrafter"/>
</dbReference>
<dbReference type="VEuPathDB" id="AmoebaDB:NF0022320"/>
<comment type="subcellular location">
    <subcellularLocation>
        <location evidence="1 6">Nucleus</location>
    </subcellularLocation>
</comment>
<evidence type="ECO:0000256" key="1">
    <source>
        <dbReference type="ARBA" id="ARBA00004123"/>
    </source>
</evidence>